<keyword evidence="2" id="KW-1185">Reference proteome</keyword>
<feature type="non-terminal residue" evidence="1">
    <location>
        <position position="81"/>
    </location>
</feature>
<organism evidence="1 2">
    <name type="scientific">Araneus ventricosus</name>
    <name type="common">Orbweaver spider</name>
    <name type="synonym">Epeira ventricosa</name>
    <dbReference type="NCBI Taxonomy" id="182803"/>
    <lineage>
        <taxon>Eukaryota</taxon>
        <taxon>Metazoa</taxon>
        <taxon>Ecdysozoa</taxon>
        <taxon>Arthropoda</taxon>
        <taxon>Chelicerata</taxon>
        <taxon>Arachnida</taxon>
        <taxon>Araneae</taxon>
        <taxon>Araneomorphae</taxon>
        <taxon>Entelegynae</taxon>
        <taxon>Araneoidea</taxon>
        <taxon>Araneidae</taxon>
        <taxon>Araneus</taxon>
    </lineage>
</organism>
<protein>
    <submittedName>
        <fullName evidence="1">Uncharacterized protein</fullName>
    </submittedName>
</protein>
<comment type="caution">
    <text evidence="1">The sequence shown here is derived from an EMBL/GenBank/DDBJ whole genome shotgun (WGS) entry which is preliminary data.</text>
</comment>
<reference evidence="1 2" key="1">
    <citation type="journal article" date="2019" name="Sci. Rep.">
        <title>Orb-weaving spider Araneus ventricosus genome elucidates the spidroin gene catalogue.</title>
        <authorList>
            <person name="Kono N."/>
            <person name="Nakamura H."/>
            <person name="Ohtoshi R."/>
            <person name="Moran D.A.P."/>
            <person name="Shinohara A."/>
            <person name="Yoshida Y."/>
            <person name="Fujiwara M."/>
            <person name="Mori M."/>
            <person name="Tomita M."/>
            <person name="Arakawa K."/>
        </authorList>
    </citation>
    <scope>NUCLEOTIDE SEQUENCE [LARGE SCALE GENOMIC DNA]</scope>
</reference>
<dbReference type="AlphaFoldDB" id="A0A4Y2QZY4"/>
<name>A0A4Y2QZY4_ARAVE</name>
<dbReference type="Proteomes" id="UP000499080">
    <property type="component" value="Unassembled WGS sequence"/>
</dbReference>
<gene>
    <name evidence="1" type="ORF">AVEN_150413_1</name>
</gene>
<dbReference type="EMBL" id="BGPR01015354">
    <property type="protein sequence ID" value="GBN68912.1"/>
    <property type="molecule type" value="Genomic_DNA"/>
</dbReference>
<sequence length="81" mass="9359">MWRFCRKLAKVVVGGKVRVLVVRLRNGTPDTPKCVRKTILVHEHSNSVKDMRNAVWAIYFHTRSTDKEPLHSFCPAGETPW</sequence>
<evidence type="ECO:0000313" key="2">
    <source>
        <dbReference type="Proteomes" id="UP000499080"/>
    </source>
</evidence>
<evidence type="ECO:0000313" key="1">
    <source>
        <dbReference type="EMBL" id="GBN68912.1"/>
    </source>
</evidence>
<proteinExistence type="predicted"/>
<accession>A0A4Y2QZY4</accession>